<dbReference type="SUPFAM" id="SSF63999">
    <property type="entry name" value="Thiamin pyrophosphokinase, catalytic domain"/>
    <property type="match status" value="1"/>
</dbReference>
<dbReference type="InterPro" id="IPR036371">
    <property type="entry name" value="TPK_B1-bd_sf"/>
</dbReference>
<dbReference type="InterPro" id="IPR006282">
    <property type="entry name" value="Thi_PPkinase"/>
</dbReference>
<dbReference type="InterPro" id="IPR007371">
    <property type="entry name" value="TPK_catalytic"/>
</dbReference>
<keyword evidence="8" id="KW-1185">Reference proteome</keyword>
<keyword evidence="3 7" id="KW-0418">Kinase</keyword>
<protein>
    <recommendedName>
        <fullName evidence="5">Thiamine diphosphokinase</fullName>
        <ecNumber evidence="5">2.7.6.2</ecNumber>
    </recommendedName>
</protein>
<feature type="domain" description="Thiamin pyrophosphokinase thiamin-binding" evidence="6">
    <location>
        <begin position="138"/>
        <end position="205"/>
    </location>
</feature>
<dbReference type="GO" id="GO:0006772">
    <property type="term" value="P:thiamine metabolic process"/>
    <property type="evidence" value="ECO:0007669"/>
    <property type="project" value="UniProtKB-UniRule"/>
</dbReference>
<dbReference type="GO" id="GO:0004788">
    <property type="term" value="F:thiamine diphosphokinase activity"/>
    <property type="evidence" value="ECO:0007669"/>
    <property type="project" value="UniProtKB-UniRule"/>
</dbReference>
<gene>
    <name evidence="7" type="ORF">E5347_03720</name>
</gene>
<reference evidence="7 8" key="1">
    <citation type="submission" date="2019-04" db="EMBL/GenBank/DDBJ databases">
        <title>Microbes associate with the intestines of laboratory mice.</title>
        <authorList>
            <person name="Navarre W."/>
            <person name="Wong E."/>
            <person name="Huang K."/>
            <person name="Tropini C."/>
            <person name="Ng K."/>
            <person name="Yu B."/>
        </authorList>
    </citation>
    <scope>NUCLEOTIDE SEQUENCE [LARGE SCALE GENOMIC DNA]</scope>
    <source>
        <strain evidence="7 8">NM50_B9-20</strain>
    </source>
</reference>
<dbReference type="NCBIfam" id="TIGR01378">
    <property type="entry name" value="thi_PPkinase"/>
    <property type="match status" value="1"/>
</dbReference>
<evidence type="ECO:0000313" key="8">
    <source>
        <dbReference type="Proteomes" id="UP000306888"/>
    </source>
</evidence>
<dbReference type="EMBL" id="SRYR01000001">
    <property type="protein sequence ID" value="TGY43935.1"/>
    <property type="molecule type" value="Genomic_DNA"/>
</dbReference>
<dbReference type="GO" id="GO:0005524">
    <property type="term" value="F:ATP binding"/>
    <property type="evidence" value="ECO:0007669"/>
    <property type="project" value="UniProtKB-KW"/>
</dbReference>
<dbReference type="CDD" id="cd07995">
    <property type="entry name" value="TPK"/>
    <property type="match status" value="1"/>
</dbReference>
<sequence length="211" mass="23465">MKIVIVSGGKAPSKEILLKEVKNADFIIGADKGCEVLYKYEIIPDVILGDFDSADMKIINAIEKKAKKKIKFKKEKDYTDTEIALNLALENNPDEIVLLGATGTRYDHSLSNIGLLKKALSKGVKARIIDDNNLMFLTDKNISLKGNPGDTISFHAYSEEVKNFSIKNSKYDLNNHLLRLGDGLTTSNEFLGEYIDISFDSGLILVLYTKD</sequence>
<evidence type="ECO:0000256" key="4">
    <source>
        <dbReference type="ARBA" id="ARBA00022840"/>
    </source>
</evidence>
<evidence type="ECO:0000256" key="2">
    <source>
        <dbReference type="ARBA" id="ARBA00022741"/>
    </source>
</evidence>
<dbReference type="SMART" id="SM00983">
    <property type="entry name" value="TPK_B1_binding"/>
    <property type="match status" value="1"/>
</dbReference>
<dbReference type="GO" id="GO:0016301">
    <property type="term" value="F:kinase activity"/>
    <property type="evidence" value="ECO:0007669"/>
    <property type="project" value="UniProtKB-KW"/>
</dbReference>
<keyword evidence="4" id="KW-0067">ATP-binding</keyword>
<evidence type="ECO:0000313" key="7">
    <source>
        <dbReference type="EMBL" id="TGY43935.1"/>
    </source>
</evidence>
<accession>A0A4S2DP73</accession>
<dbReference type="InterPro" id="IPR036759">
    <property type="entry name" value="TPK_catalytic_sf"/>
</dbReference>
<comment type="caution">
    <text evidence="7">The sequence shown here is derived from an EMBL/GenBank/DDBJ whole genome shotgun (WGS) entry which is preliminary data.</text>
</comment>
<dbReference type="OrthoDB" id="9804377at2"/>
<dbReference type="Pfam" id="PF04263">
    <property type="entry name" value="TPK_catalytic"/>
    <property type="match status" value="1"/>
</dbReference>
<dbReference type="RefSeq" id="WP_136004785.1">
    <property type="nucleotide sequence ID" value="NZ_SRYR01000001.1"/>
</dbReference>
<dbReference type="Gene3D" id="3.40.50.10240">
    <property type="entry name" value="Thiamin pyrophosphokinase, catalytic domain"/>
    <property type="match status" value="1"/>
</dbReference>
<dbReference type="Pfam" id="PF04265">
    <property type="entry name" value="TPK_B1_binding"/>
    <property type="match status" value="1"/>
</dbReference>
<evidence type="ECO:0000256" key="5">
    <source>
        <dbReference type="NCBIfam" id="TIGR01378"/>
    </source>
</evidence>
<dbReference type="PANTHER" id="PTHR41299">
    <property type="entry name" value="THIAMINE PYROPHOSPHOKINASE"/>
    <property type="match status" value="1"/>
</dbReference>
<evidence type="ECO:0000259" key="6">
    <source>
        <dbReference type="SMART" id="SM00983"/>
    </source>
</evidence>
<keyword evidence="1 7" id="KW-0808">Transferase</keyword>
<dbReference type="GO" id="GO:0009229">
    <property type="term" value="P:thiamine diphosphate biosynthetic process"/>
    <property type="evidence" value="ECO:0007669"/>
    <property type="project" value="InterPro"/>
</dbReference>
<dbReference type="GO" id="GO:0030975">
    <property type="term" value="F:thiamine binding"/>
    <property type="evidence" value="ECO:0007669"/>
    <property type="project" value="InterPro"/>
</dbReference>
<dbReference type="InterPro" id="IPR007373">
    <property type="entry name" value="Thiamin_PyroPKinase_B1-bd"/>
</dbReference>
<organism evidence="7 8">
    <name type="scientific">Clostridium sartagoforme</name>
    <dbReference type="NCBI Taxonomy" id="84031"/>
    <lineage>
        <taxon>Bacteria</taxon>
        <taxon>Bacillati</taxon>
        <taxon>Bacillota</taxon>
        <taxon>Clostridia</taxon>
        <taxon>Eubacteriales</taxon>
        <taxon>Clostridiaceae</taxon>
        <taxon>Clostridium</taxon>
    </lineage>
</organism>
<proteinExistence type="predicted"/>
<dbReference type="AlphaFoldDB" id="A0A4S2DP73"/>
<name>A0A4S2DP73_9CLOT</name>
<dbReference type="EC" id="2.7.6.2" evidence="5"/>
<keyword evidence="2" id="KW-0547">Nucleotide-binding</keyword>
<evidence type="ECO:0000256" key="1">
    <source>
        <dbReference type="ARBA" id="ARBA00022679"/>
    </source>
</evidence>
<dbReference type="PANTHER" id="PTHR41299:SF1">
    <property type="entry name" value="THIAMINE PYROPHOSPHOKINASE"/>
    <property type="match status" value="1"/>
</dbReference>
<dbReference type="SUPFAM" id="SSF63862">
    <property type="entry name" value="Thiamin pyrophosphokinase, substrate-binding domain"/>
    <property type="match status" value="1"/>
</dbReference>
<dbReference type="Proteomes" id="UP000306888">
    <property type="component" value="Unassembled WGS sequence"/>
</dbReference>
<evidence type="ECO:0000256" key="3">
    <source>
        <dbReference type="ARBA" id="ARBA00022777"/>
    </source>
</evidence>
<dbReference type="InterPro" id="IPR053149">
    <property type="entry name" value="TPK"/>
</dbReference>